<dbReference type="Proteomes" id="UP001164539">
    <property type="component" value="Chromosome 3"/>
</dbReference>
<name>A0ACC1YDY5_MELAZ</name>
<evidence type="ECO:0000313" key="1">
    <source>
        <dbReference type="EMBL" id="KAJ4722035.1"/>
    </source>
</evidence>
<sequence>MAGFRALSTVDVIRVAIKSYLQPSSQDSPDLSQLDQICWSSSVSFSEEDIKDVELVHLLLVSAENIGSQQYDRASKLLDKCDHFSSTTGNSVQRMIHHFSKALRERLNRETGRIISKEVKGEEIMKLILNPQEQMGSSNHAFIACYKQVPFYQATLFAGIQAIIENVAAAKRIHIIDLAIRTGTHWMVLMQALSTRQECPLELLKITMVGVTSNQKLEETGKRLVYFAETLNLPFSFKIGMLADLQDLKEDIFEINEGEVIAVYSPALLSYIATQRDRLETLITVLTNINPCVMVVTEVEANHHLQTFEERFFEALFHYSAAFDCLEVCMPRCDTNRTIFEEICTGLDWWKLSSAHHPCFKQNW</sequence>
<comment type="caution">
    <text evidence="1">The sequence shown here is derived from an EMBL/GenBank/DDBJ whole genome shotgun (WGS) entry which is preliminary data.</text>
</comment>
<organism evidence="1 2">
    <name type="scientific">Melia azedarach</name>
    <name type="common">Chinaberry tree</name>
    <dbReference type="NCBI Taxonomy" id="155640"/>
    <lineage>
        <taxon>Eukaryota</taxon>
        <taxon>Viridiplantae</taxon>
        <taxon>Streptophyta</taxon>
        <taxon>Embryophyta</taxon>
        <taxon>Tracheophyta</taxon>
        <taxon>Spermatophyta</taxon>
        <taxon>Magnoliopsida</taxon>
        <taxon>eudicotyledons</taxon>
        <taxon>Gunneridae</taxon>
        <taxon>Pentapetalae</taxon>
        <taxon>rosids</taxon>
        <taxon>malvids</taxon>
        <taxon>Sapindales</taxon>
        <taxon>Meliaceae</taxon>
        <taxon>Melia</taxon>
    </lineage>
</organism>
<evidence type="ECO:0000313" key="2">
    <source>
        <dbReference type="Proteomes" id="UP001164539"/>
    </source>
</evidence>
<accession>A0ACC1YDY5</accession>
<gene>
    <name evidence="1" type="ORF">OWV82_005604</name>
</gene>
<proteinExistence type="predicted"/>
<reference evidence="1 2" key="1">
    <citation type="journal article" date="2023" name="Science">
        <title>Complex scaffold remodeling in plant triterpene biosynthesis.</title>
        <authorList>
            <person name="De La Pena R."/>
            <person name="Hodgson H."/>
            <person name="Liu J.C."/>
            <person name="Stephenson M.J."/>
            <person name="Martin A.C."/>
            <person name="Owen C."/>
            <person name="Harkess A."/>
            <person name="Leebens-Mack J."/>
            <person name="Jimenez L.E."/>
            <person name="Osbourn A."/>
            <person name="Sattely E.S."/>
        </authorList>
    </citation>
    <scope>NUCLEOTIDE SEQUENCE [LARGE SCALE GENOMIC DNA]</scope>
    <source>
        <strain evidence="2">cv. JPN11</strain>
        <tissue evidence="1">Leaf</tissue>
    </source>
</reference>
<protein>
    <submittedName>
        <fullName evidence="1">DELLA protein</fullName>
    </submittedName>
</protein>
<dbReference type="EMBL" id="CM051396">
    <property type="protein sequence ID" value="KAJ4722035.1"/>
    <property type="molecule type" value="Genomic_DNA"/>
</dbReference>
<keyword evidence="2" id="KW-1185">Reference proteome</keyword>